<feature type="transmembrane region" description="Helical" evidence="1">
    <location>
        <begin position="31"/>
        <end position="52"/>
    </location>
</feature>
<dbReference type="Proteomes" id="UP000887563">
    <property type="component" value="Unplaced"/>
</dbReference>
<evidence type="ECO:0000313" key="2">
    <source>
        <dbReference type="Proteomes" id="UP000887563"/>
    </source>
</evidence>
<reference evidence="3" key="1">
    <citation type="submission" date="2022-11" db="UniProtKB">
        <authorList>
            <consortium name="WormBaseParasite"/>
        </authorList>
    </citation>
    <scope>IDENTIFICATION</scope>
</reference>
<dbReference type="SUPFAM" id="SSF81321">
    <property type="entry name" value="Family A G protein-coupled receptor-like"/>
    <property type="match status" value="1"/>
</dbReference>
<evidence type="ECO:0000313" key="3">
    <source>
        <dbReference type="WBParaSite" id="Minc3s11861g45203"/>
    </source>
</evidence>
<keyword evidence="2" id="KW-1185">Reference proteome</keyword>
<dbReference type="WBParaSite" id="Minc3s11861g45203">
    <property type="protein sequence ID" value="Minc3s11861g45203"/>
    <property type="gene ID" value="Minc3s11861g45203"/>
</dbReference>
<sequence>MDVIPSPHQQQLLTEVSAGPPEKITSDYIELISLIILFIIGAPLNLAAWTQISEKPVSSRLDMLKKHLNYSDLLVLFIYVPSRACWLVTYDWRGGDLLCRLIKFAHTFAFQGCSPSEGVWRPTGNNFRGGRAPGGGGGDGEFSENLSNARLSWMETKNNPSVYPL</sequence>
<dbReference type="Gene3D" id="1.20.1070.10">
    <property type="entry name" value="Rhodopsin 7-helix transmembrane proteins"/>
    <property type="match status" value="1"/>
</dbReference>
<keyword evidence="1" id="KW-0472">Membrane</keyword>
<protein>
    <submittedName>
        <fullName evidence="3">G-protein coupled receptors family 1 profile domain-containing protein</fullName>
    </submittedName>
</protein>
<feature type="transmembrane region" description="Helical" evidence="1">
    <location>
        <begin position="73"/>
        <end position="92"/>
    </location>
</feature>
<organism evidence="2 3">
    <name type="scientific">Meloidogyne incognita</name>
    <name type="common">Southern root-knot nematode worm</name>
    <name type="synonym">Oxyuris incognita</name>
    <dbReference type="NCBI Taxonomy" id="6306"/>
    <lineage>
        <taxon>Eukaryota</taxon>
        <taxon>Metazoa</taxon>
        <taxon>Ecdysozoa</taxon>
        <taxon>Nematoda</taxon>
        <taxon>Chromadorea</taxon>
        <taxon>Rhabditida</taxon>
        <taxon>Tylenchina</taxon>
        <taxon>Tylenchomorpha</taxon>
        <taxon>Tylenchoidea</taxon>
        <taxon>Meloidogynidae</taxon>
        <taxon>Meloidogyninae</taxon>
        <taxon>Meloidogyne</taxon>
        <taxon>Meloidogyne incognita group</taxon>
    </lineage>
</organism>
<keyword evidence="1" id="KW-0812">Transmembrane</keyword>
<evidence type="ECO:0000256" key="1">
    <source>
        <dbReference type="SAM" id="Phobius"/>
    </source>
</evidence>
<accession>A0A914P553</accession>
<proteinExistence type="predicted"/>
<name>A0A914P553_MELIC</name>
<dbReference type="AlphaFoldDB" id="A0A914P553"/>
<keyword evidence="1" id="KW-1133">Transmembrane helix</keyword>